<evidence type="ECO:0000259" key="13">
    <source>
        <dbReference type="PROSITE" id="PS51371"/>
    </source>
</evidence>
<reference evidence="14" key="1">
    <citation type="journal article" date="2021" name="bioRxiv">
        <title>Unraveling nitrogen, sulfur and carbon metabolic pathways and microbial community transcriptional responses to substrate deprivation and toxicity stresses in a bioreactor mimicking anoxic brackish coastal sediment conditions.</title>
        <authorList>
            <person name="Martins P.D."/>
            <person name="Echeveste M.J."/>
            <person name="Arshad A."/>
            <person name="Kurth J."/>
            <person name="Ouboter H."/>
            <person name="Jetten M.S.M."/>
            <person name="Welte C.U."/>
        </authorList>
    </citation>
    <scope>NUCLEOTIDE SEQUENCE</scope>
    <source>
        <strain evidence="14">MAG_39</strain>
    </source>
</reference>
<dbReference type="InterPro" id="IPR043519">
    <property type="entry name" value="NT_sf"/>
</dbReference>
<keyword evidence="9" id="KW-0460">Magnesium</keyword>
<feature type="domain" description="CBS" evidence="13">
    <location>
        <begin position="374"/>
        <end position="430"/>
    </location>
</feature>
<dbReference type="GO" id="GO:0008033">
    <property type="term" value="P:tRNA processing"/>
    <property type="evidence" value="ECO:0007669"/>
    <property type="project" value="UniProtKB-KW"/>
</dbReference>
<keyword evidence="7" id="KW-0479">Metal-binding</keyword>
<dbReference type="EMBL" id="JAIOIV010000010">
    <property type="protein sequence ID" value="MBZ0154707.1"/>
    <property type="molecule type" value="Genomic_DNA"/>
</dbReference>
<keyword evidence="3" id="KW-0820">tRNA-binding</keyword>
<sequence length="900" mass="101294">MDIITSHLNADFDSLASAMAAKKLYPEALIVFPGSMEKKVRDFVDAFQPVEIRKVRDIIPGQVRRLIIVDTKHPDRIGPLKEFLSRPNVKVHIYDHHPRTKEDIQGEREIVEVAGAASTLFTEILQRKRIPLTPLEATILCLGIYQETGSLLFTSTTPRDLMAVAYLLKKGANLTTVSEFLREEMSREEFSLLNKLIESLREIVVQGVRIKTGKAVMEGFGDVAHLAHQVMNMEDADAVILLIGMADKILMVARSRVAELDVSSVLAEFGGGGHRTAASATIKDLPFEIVEEKLIAALKKHVHPVKVAADVMTKPVIVIQWNSSIKDAEVMMTRYGINVLPVVRNEKYRGILSREVVEKALFHGLGKNRCEDFATADAITVTQDRPVSEVEKDMIEHNQRFVAVLEGEKVVGAITRTDILRSIYEDMLRRGRVASRDTTGGEPASGFVRNVATLLRERMPSPIHKFLVMAGEAADELGYGVYLVGGSVRDLLRGEENLDIDIVVEGDGIAFAKEMGKKLNAKVTAHRKFGTAQIVIKEGSSLFAKDGKEGDGRDSPRVSGPRTFKIDVATARTEYYASPAAMPTVETASIKRDLYRRDFTINTLAVRLNRKGFGQLLDFFGAQRDLKDKVIRVLHNLSFVEDPTRAFRAIRFSERFGFKITRHTENLIKFAIKASIFEKLSGSRIYDEMILIFNETDPVKALKRLGDYGLLKVIHSSLTYSPALDLLLHSVHDTLTWFELLFLEEKYDRGMLYTMALLYRLSPEEREVALDRLAVPRPQGERMITRGLQNVPEVVRRLTPDHPVQLYYLLAGCAIEEILFSMALATDSEKKKAISHYLLHLRSIRPLVKGSDLQEMGVPQGPVYSEIMKRIHDEKLMGRLATKEEEREFVREFLRPVPRE</sequence>
<dbReference type="PANTHER" id="PTHR47788:SF1">
    <property type="entry name" value="A-ADDING TRNA NUCLEOTIDYLTRANSFERASE"/>
    <property type="match status" value="1"/>
</dbReference>
<dbReference type="SMART" id="SM00116">
    <property type="entry name" value="CBS"/>
    <property type="match status" value="2"/>
</dbReference>
<dbReference type="Gene3D" id="1.10.3090.10">
    <property type="entry name" value="cca-adding enzyme, domain 2"/>
    <property type="match status" value="1"/>
</dbReference>
<dbReference type="Gene3D" id="3.90.1640.10">
    <property type="entry name" value="inorganic pyrophosphatase (n-terminal core)"/>
    <property type="match status" value="1"/>
</dbReference>
<dbReference type="Pfam" id="PF02272">
    <property type="entry name" value="DHHA1"/>
    <property type="match status" value="1"/>
</dbReference>
<dbReference type="InterPro" id="IPR003156">
    <property type="entry name" value="DHHA1_dom"/>
</dbReference>
<feature type="domain" description="CBS" evidence="13">
    <location>
        <begin position="312"/>
        <end position="368"/>
    </location>
</feature>
<dbReference type="SUPFAM" id="SSF64182">
    <property type="entry name" value="DHH phosphoesterases"/>
    <property type="match status" value="1"/>
</dbReference>
<keyword evidence="11" id="KW-0129">CBS domain</keyword>
<keyword evidence="8" id="KW-0547">Nucleotide-binding</keyword>
<evidence type="ECO:0000256" key="12">
    <source>
        <dbReference type="RuleBase" id="RU003953"/>
    </source>
</evidence>
<dbReference type="InterPro" id="IPR002646">
    <property type="entry name" value="PolA_pol_head_dom"/>
</dbReference>
<dbReference type="Proteomes" id="UP000705867">
    <property type="component" value="Unassembled WGS sequence"/>
</dbReference>
<evidence type="ECO:0000256" key="4">
    <source>
        <dbReference type="ARBA" id="ARBA00022679"/>
    </source>
</evidence>
<organism evidence="14 15">
    <name type="scientific">Candidatus Nitrobium versatile</name>
    <dbReference type="NCBI Taxonomy" id="2884831"/>
    <lineage>
        <taxon>Bacteria</taxon>
        <taxon>Pseudomonadati</taxon>
        <taxon>Nitrospirota</taxon>
        <taxon>Nitrospiria</taxon>
        <taxon>Nitrospirales</taxon>
        <taxon>Nitrospiraceae</taxon>
        <taxon>Candidatus Nitrobium</taxon>
    </lineage>
</organism>
<dbReference type="Pfam" id="PF01743">
    <property type="entry name" value="PolyA_pol"/>
    <property type="match status" value="1"/>
</dbReference>
<evidence type="ECO:0000313" key="15">
    <source>
        <dbReference type="Proteomes" id="UP000705867"/>
    </source>
</evidence>
<keyword evidence="5" id="KW-0819">tRNA processing</keyword>
<dbReference type="GO" id="GO:0046872">
    <property type="term" value="F:metal ion binding"/>
    <property type="evidence" value="ECO:0007669"/>
    <property type="project" value="UniProtKB-KW"/>
</dbReference>
<dbReference type="Gene3D" id="3.10.310.30">
    <property type="match status" value="1"/>
</dbReference>
<dbReference type="Gene3D" id="3.10.580.10">
    <property type="entry name" value="CBS-domain"/>
    <property type="match status" value="1"/>
</dbReference>
<dbReference type="Gene3D" id="3.30.460.10">
    <property type="entry name" value="Beta Polymerase, domain 2"/>
    <property type="match status" value="1"/>
</dbReference>
<dbReference type="CDD" id="cd05398">
    <property type="entry name" value="NT_ClassII-CCAase"/>
    <property type="match status" value="1"/>
</dbReference>
<gene>
    <name evidence="14" type="ORF">K8I29_00660</name>
</gene>
<dbReference type="SUPFAM" id="SSF81891">
    <property type="entry name" value="Poly A polymerase C-terminal region-like"/>
    <property type="match status" value="1"/>
</dbReference>
<dbReference type="GO" id="GO:0016779">
    <property type="term" value="F:nucleotidyltransferase activity"/>
    <property type="evidence" value="ECO:0007669"/>
    <property type="project" value="UniProtKB-KW"/>
</dbReference>
<name>A0A953J4W6_9BACT</name>
<evidence type="ECO:0000256" key="1">
    <source>
        <dbReference type="ARBA" id="ARBA00001946"/>
    </source>
</evidence>
<comment type="caution">
    <text evidence="14">The sequence shown here is derived from an EMBL/GenBank/DDBJ whole genome shotgun (WGS) entry which is preliminary data.</text>
</comment>
<dbReference type="PROSITE" id="PS51371">
    <property type="entry name" value="CBS"/>
    <property type="match status" value="2"/>
</dbReference>
<reference evidence="14" key="2">
    <citation type="submission" date="2021-08" db="EMBL/GenBank/DDBJ databases">
        <authorList>
            <person name="Dalcin Martins P."/>
        </authorList>
    </citation>
    <scope>NUCLEOTIDE SEQUENCE</scope>
    <source>
        <strain evidence="14">MAG_39</strain>
    </source>
</reference>
<evidence type="ECO:0000256" key="2">
    <source>
        <dbReference type="ARBA" id="ARBA00007265"/>
    </source>
</evidence>
<evidence type="ECO:0000256" key="9">
    <source>
        <dbReference type="ARBA" id="ARBA00022842"/>
    </source>
</evidence>
<dbReference type="SUPFAM" id="SSF81301">
    <property type="entry name" value="Nucleotidyltransferase"/>
    <property type="match status" value="1"/>
</dbReference>
<dbReference type="GO" id="GO:0000049">
    <property type="term" value="F:tRNA binding"/>
    <property type="evidence" value="ECO:0007669"/>
    <property type="project" value="UniProtKB-KW"/>
</dbReference>
<keyword evidence="4 12" id="KW-0808">Transferase</keyword>
<proteinExistence type="inferred from homology"/>
<dbReference type="InterPro" id="IPR052390">
    <property type="entry name" value="tRNA_nt/polyA_polymerase"/>
</dbReference>
<dbReference type="AlphaFoldDB" id="A0A953J4W6"/>
<evidence type="ECO:0000256" key="3">
    <source>
        <dbReference type="ARBA" id="ARBA00022555"/>
    </source>
</evidence>
<evidence type="ECO:0000256" key="8">
    <source>
        <dbReference type="ARBA" id="ARBA00022741"/>
    </source>
</evidence>
<evidence type="ECO:0000256" key="10">
    <source>
        <dbReference type="ARBA" id="ARBA00022884"/>
    </source>
</evidence>
<dbReference type="InterPro" id="IPR038763">
    <property type="entry name" value="DHH_sf"/>
</dbReference>
<dbReference type="InterPro" id="IPR000644">
    <property type="entry name" value="CBS_dom"/>
</dbReference>
<keyword evidence="6" id="KW-0548">Nucleotidyltransferase</keyword>
<evidence type="ECO:0000256" key="5">
    <source>
        <dbReference type="ARBA" id="ARBA00022694"/>
    </source>
</evidence>
<evidence type="ECO:0000256" key="6">
    <source>
        <dbReference type="ARBA" id="ARBA00022695"/>
    </source>
</evidence>
<dbReference type="InterPro" id="IPR032828">
    <property type="entry name" value="PolyA_RNA-bd"/>
</dbReference>
<dbReference type="GO" id="GO:0000166">
    <property type="term" value="F:nucleotide binding"/>
    <property type="evidence" value="ECO:0007669"/>
    <property type="project" value="UniProtKB-KW"/>
</dbReference>
<accession>A0A953J4W6</accession>
<dbReference type="InterPro" id="IPR046342">
    <property type="entry name" value="CBS_dom_sf"/>
</dbReference>
<dbReference type="Pfam" id="PF12627">
    <property type="entry name" value="PolyA_pol_RNAbd"/>
    <property type="match status" value="1"/>
</dbReference>
<keyword evidence="10 12" id="KW-0694">RNA-binding</keyword>
<dbReference type="InterPro" id="IPR001667">
    <property type="entry name" value="DDH_dom"/>
</dbReference>
<dbReference type="SUPFAM" id="SSF54631">
    <property type="entry name" value="CBS-domain pair"/>
    <property type="match status" value="1"/>
</dbReference>
<protein>
    <submittedName>
        <fullName evidence="14">CBS domain-containing protein</fullName>
    </submittedName>
</protein>
<evidence type="ECO:0000256" key="7">
    <source>
        <dbReference type="ARBA" id="ARBA00022723"/>
    </source>
</evidence>
<comment type="cofactor">
    <cofactor evidence="1">
        <name>Mg(2+)</name>
        <dbReference type="ChEBI" id="CHEBI:18420"/>
    </cofactor>
</comment>
<evidence type="ECO:0000313" key="14">
    <source>
        <dbReference type="EMBL" id="MBZ0154707.1"/>
    </source>
</evidence>
<evidence type="ECO:0000256" key="11">
    <source>
        <dbReference type="PROSITE-ProRule" id="PRU00703"/>
    </source>
</evidence>
<comment type="similarity">
    <text evidence="2 12">Belongs to the tRNA nucleotidyltransferase/poly(A) polymerase family.</text>
</comment>
<dbReference type="Pfam" id="PF00571">
    <property type="entry name" value="CBS"/>
    <property type="match status" value="2"/>
</dbReference>
<dbReference type="PANTHER" id="PTHR47788">
    <property type="entry name" value="POLYA POLYMERASE"/>
    <property type="match status" value="1"/>
</dbReference>
<dbReference type="Pfam" id="PF01368">
    <property type="entry name" value="DHH"/>
    <property type="match status" value="1"/>
</dbReference>